<evidence type="ECO:0008006" key="3">
    <source>
        <dbReference type="Google" id="ProtNLM"/>
    </source>
</evidence>
<dbReference type="AlphaFoldDB" id="E4T8J7"/>
<dbReference type="RefSeq" id="WP_013446410.1">
    <property type="nucleotide sequence ID" value="NC_014734.1"/>
</dbReference>
<evidence type="ECO:0000313" key="1">
    <source>
        <dbReference type="EMBL" id="ADQ81041.1"/>
    </source>
</evidence>
<dbReference type="Proteomes" id="UP000008718">
    <property type="component" value="Chromosome"/>
</dbReference>
<dbReference type="EMBL" id="CP002345">
    <property type="protein sequence ID" value="ADQ81041.1"/>
    <property type="molecule type" value="Genomic_DNA"/>
</dbReference>
<sequence>MTIPKEIPTKPTTAGSAIKLVQDNITDCFYIEGIEDIALLIVSDLHCKVLINKMITNRELVSTSSLYKGTYIAKLITDTGMVEKKLVKA</sequence>
<dbReference type="InterPro" id="IPR026444">
    <property type="entry name" value="Secre_tail"/>
</dbReference>
<dbReference type="HOGENOM" id="CLU_2451861_0_0_10"/>
<organism evidence="1 2">
    <name type="scientific">Paludibacter propionicigenes (strain DSM 17365 / JCM 13257 / WB4)</name>
    <dbReference type="NCBI Taxonomy" id="694427"/>
    <lineage>
        <taxon>Bacteria</taxon>
        <taxon>Pseudomonadati</taxon>
        <taxon>Bacteroidota</taxon>
        <taxon>Bacteroidia</taxon>
        <taxon>Bacteroidales</taxon>
        <taxon>Paludibacteraceae</taxon>
        <taxon>Paludibacter</taxon>
    </lineage>
</organism>
<proteinExistence type="predicted"/>
<reference key="1">
    <citation type="submission" date="2010-11" db="EMBL/GenBank/DDBJ databases">
        <title>The complete genome of Paludibacter propionicigenes DSM 17365.</title>
        <authorList>
            <consortium name="US DOE Joint Genome Institute (JGI-PGF)"/>
            <person name="Lucas S."/>
            <person name="Copeland A."/>
            <person name="Lapidus A."/>
            <person name="Bruce D."/>
            <person name="Goodwin L."/>
            <person name="Pitluck S."/>
            <person name="Kyrpides N."/>
            <person name="Mavromatis K."/>
            <person name="Ivanova N."/>
            <person name="Munk A.C."/>
            <person name="Brettin T."/>
            <person name="Detter J.C."/>
            <person name="Han C."/>
            <person name="Tapia R."/>
            <person name="Land M."/>
            <person name="Hauser L."/>
            <person name="Markowitz V."/>
            <person name="Cheng J.-F."/>
            <person name="Hugenholtz P."/>
            <person name="Woyke T."/>
            <person name="Wu D."/>
            <person name="Gronow S."/>
            <person name="Wellnitz S."/>
            <person name="Brambilla E."/>
            <person name="Klenk H.-P."/>
            <person name="Eisen J.A."/>
        </authorList>
    </citation>
    <scope>NUCLEOTIDE SEQUENCE</scope>
    <source>
        <strain>WB4</strain>
    </source>
</reference>
<accession>E4T8J7</accession>
<keyword evidence="2" id="KW-1185">Reference proteome</keyword>
<reference evidence="1 2" key="2">
    <citation type="journal article" date="2011" name="Stand. Genomic Sci.">
        <title>Complete genome sequence of Paludibacter propionicigenes type strain (WB4).</title>
        <authorList>
            <person name="Gronow S."/>
            <person name="Munk C."/>
            <person name="Lapidus A."/>
            <person name="Nolan M."/>
            <person name="Lucas S."/>
            <person name="Hammon N."/>
            <person name="Deshpande S."/>
            <person name="Cheng J.F."/>
            <person name="Tapia R."/>
            <person name="Han C."/>
            <person name="Goodwin L."/>
            <person name="Pitluck S."/>
            <person name="Liolios K."/>
            <person name="Ivanova N."/>
            <person name="Mavromatis K."/>
            <person name="Mikhailova N."/>
            <person name="Pati A."/>
            <person name="Chen A."/>
            <person name="Palaniappan K."/>
            <person name="Land M."/>
            <person name="Hauser L."/>
            <person name="Chang Y.J."/>
            <person name="Jeffries C.D."/>
            <person name="Brambilla E."/>
            <person name="Rohde M."/>
            <person name="Goker M."/>
            <person name="Detter J.C."/>
            <person name="Woyke T."/>
            <person name="Bristow J."/>
            <person name="Eisen J.A."/>
            <person name="Markowitz V."/>
            <person name="Hugenholtz P."/>
            <person name="Kyrpides N.C."/>
            <person name="Klenk H.P."/>
        </authorList>
    </citation>
    <scope>NUCLEOTIDE SEQUENCE [LARGE SCALE GENOMIC DNA]</scope>
    <source>
        <strain evidence="2">DSM 17365 / JCM 13257 / WB4</strain>
    </source>
</reference>
<protein>
    <recommendedName>
        <fullName evidence="3">Secretion system C-terminal sorting domain-containing protein</fullName>
    </recommendedName>
</protein>
<name>E4T8J7_PALPW</name>
<gene>
    <name evidence="1" type="ordered locus">Palpr_2912</name>
</gene>
<dbReference type="NCBIfam" id="TIGR04183">
    <property type="entry name" value="Por_Secre_tail"/>
    <property type="match status" value="1"/>
</dbReference>
<dbReference type="STRING" id="694427.Palpr_2912"/>
<dbReference type="KEGG" id="ppn:Palpr_2912"/>
<evidence type="ECO:0000313" key="2">
    <source>
        <dbReference type="Proteomes" id="UP000008718"/>
    </source>
</evidence>